<dbReference type="AlphaFoldDB" id="A0A238KI74"/>
<feature type="domain" description="Carrier" evidence="5">
    <location>
        <begin position="504"/>
        <end position="579"/>
    </location>
</feature>
<dbReference type="InterPro" id="IPR000873">
    <property type="entry name" value="AMP-dep_synth/lig_dom"/>
</dbReference>
<dbReference type="SUPFAM" id="SSF56801">
    <property type="entry name" value="Acetyl-CoA synthetase-like"/>
    <property type="match status" value="1"/>
</dbReference>
<evidence type="ECO:0000259" key="5">
    <source>
        <dbReference type="PROSITE" id="PS50075"/>
    </source>
</evidence>
<sequence length="942" mass="103368">MALSGLDFRHGDQIAIRSAKGDFSFSDLHRLRPLLHLTLANHTSMPPSRILGCLNDDVDALFALLFLTELSDYMPINPALSDMETAELLRSSKAELCIVSSSLVATKSQALSASPIVVWEDLLDEAMKAMGTVSHRPSGPDWPMHGRLILHTSGSTGTPKRVPITLEAMNASARNIAVGHELREDDHALNVLPTFHIGALVDVMLAPFAVGGSVSITDQRSPEGLIKALIEQRPTWVQVVPTLLRRLVEDVAPDQLAEAGRSLRFIRSISAPVPVDLKAQVEKAFGCSVIEMYGMTETAGQISTRPRATHGAKAGGVGSAVGVNVAIMDRYGNIQKTGEPGEVCVQGPTVFAGYEGIPKEDVFFEDWFRTGDLGALDEDGVLFLRGRLKEMVNVGGEKVSPYEVESAVLELSDVVEAAAYALPHPTLGEQVGLTIAARGDVEEARVKSFLESRIAVFKCPNSITVVEQLPRLANAKVDRLLLKRTAEVEWRERQSSLRGSRNTLNDTAEARLVAKHWVRLLNCRPPSGDDDFFDMGGDSLSATQLLITLEKALNRQISPSQLFDAPTFSGLVSALSNDSGTTKERLSRPLRFIQEKTAGWPGQVLAPNGILRSLGTLKRGHPLFWSSQAHVEIDAILATIGKNRPLHVTGSLRRFPRRTEQDFRVLGEHLADEISNIQPKGPIVLGGFCGGAWVMHHAAEILRARGRNIRAFISFDYWPAREIQYPMVHCMSHCEINSARVHFAQHHLTENLLHRGGTMTLEVDSKHRFDAEDIAPHLSVLNGIIEGTDHVPSAEPIDTGIWSLKRRLDPPKARVKLIKSPKIYTPSQNAQIEVEVTNMSDVDWAATEISGLSIQVDLINLDGHVRKAKLAYGRLSEVVPAGGRVRFSFDVMFPEKRIPMWLSCSLVSQGLKHFSTRASGRRRSMIFPNLVKASRLIASKSP</sequence>
<gene>
    <name evidence="6" type="primary">sauT_2</name>
    <name evidence="6" type="ORF">OCA8868_02731</name>
</gene>
<dbReference type="Gene3D" id="3.40.50.1820">
    <property type="entry name" value="alpha/beta hydrolase"/>
    <property type="match status" value="1"/>
</dbReference>
<evidence type="ECO:0000313" key="7">
    <source>
        <dbReference type="Proteomes" id="UP000203464"/>
    </source>
</evidence>
<dbReference type="Proteomes" id="UP000203464">
    <property type="component" value="Unassembled WGS sequence"/>
</dbReference>
<dbReference type="PROSITE" id="PS50075">
    <property type="entry name" value="CARRIER"/>
    <property type="match status" value="1"/>
</dbReference>
<dbReference type="Pfam" id="PF00501">
    <property type="entry name" value="AMP-binding"/>
    <property type="match status" value="1"/>
</dbReference>
<keyword evidence="3" id="KW-0597">Phosphoprotein</keyword>
<dbReference type="InterPro" id="IPR045851">
    <property type="entry name" value="AMP-bd_C_sf"/>
</dbReference>
<dbReference type="SUPFAM" id="SSF47336">
    <property type="entry name" value="ACP-like"/>
    <property type="match status" value="1"/>
</dbReference>
<dbReference type="GO" id="GO:0006631">
    <property type="term" value="P:fatty acid metabolic process"/>
    <property type="evidence" value="ECO:0007669"/>
    <property type="project" value="TreeGrafter"/>
</dbReference>
<dbReference type="InterPro" id="IPR020845">
    <property type="entry name" value="AMP-binding_CS"/>
</dbReference>
<dbReference type="Pfam" id="PF00550">
    <property type="entry name" value="PP-binding"/>
    <property type="match status" value="1"/>
</dbReference>
<dbReference type="InterPro" id="IPR020806">
    <property type="entry name" value="PKS_PP-bd"/>
</dbReference>
<dbReference type="InterPro" id="IPR025110">
    <property type="entry name" value="AMP-bd_C"/>
</dbReference>
<evidence type="ECO:0000256" key="4">
    <source>
        <dbReference type="ARBA" id="ARBA00022598"/>
    </source>
</evidence>
<name>A0A238KI74_9RHOB</name>
<dbReference type="GO" id="GO:0031956">
    <property type="term" value="F:medium-chain fatty acid-CoA ligase activity"/>
    <property type="evidence" value="ECO:0007669"/>
    <property type="project" value="TreeGrafter"/>
</dbReference>
<dbReference type="PROSITE" id="PS00455">
    <property type="entry name" value="AMP_BINDING"/>
    <property type="match status" value="1"/>
</dbReference>
<evidence type="ECO:0000256" key="3">
    <source>
        <dbReference type="ARBA" id="ARBA00022553"/>
    </source>
</evidence>
<dbReference type="SUPFAM" id="SSF53474">
    <property type="entry name" value="alpha/beta-Hydrolases"/>
    <property type="match status" value="1"/>
</dbReference>
<dbReference type="SMART" id="SM00823">
    <property type="entry name" value="PKS_PP"/>
    <property type="match status" value="1"/>
</dbReference>
<dbReference type="GO" id="GO:0031177">
    <property type="term" value="F:phosphopantetheine binding"/>
    <property type="evidence" value="ECO:0007669"/>
    <property type="project" value="InterPro"/>
</dbReference>
<dbReference type="Gene3D" id="3.40.50.12780">
    <property type="entry name" value="N-terminal domain of ligase-like"/>
    <property type="match status" value="1"/>
</dbReference>
<keyword evidence="4 6" id="KW-0436">Ligase</keyword>
<dbReference type="EMBL" id="FXYD01000004">
    <property type="protein sequence ID" value="SMX42408.1"/>
    <property type="molecule type" value="Genomic_DNA"/>
</dbReference>
<protein>
    <submittedName>
        <fullName evidence="6">Putative sulfoacetate--CoA ligase</fullName>
        <ecNumber evidence="6">6.2.1.-</ecNumber>
    </submittedName>
</protein>
<dbReference type="PANTHER" id="PTHR43201:SF5">
    <property type="entry name" value="MEDIUM-CHAIN ACYL-COA LIGASE ACSF2, MITOCHONDRIAL"/>
    <property type="match status" value="1"/>
</dbReference>
<reference evidence="7" key="1">
    <citation type="submission" date="2017-05" db="EMBL/GenBank/DDBJ databases">
        <authorList>
            <person name="Rodrigo-Torres L."/>
            <person name="Arahal R. D."/>
            <person name="Lucena T."/>
        </authorList>
    </citation>
    <scope>NUCLEOTIDE SEQUENCE [LARGE SCALE GENOMIC DNA]</scope>
    <source>
        <strain evidence="7">CECT 8868</strain>
    </source>
</reference>
<dbReference type="InterPro" id="IPR042099">
    <property type="entry name" value="ANL_N_sf"/>
</dbReference>
<accession>A0A238KI74</accession>
<keyword evidence="2" id="KW-0596">Phosphopantetheine</keyword>
<dbReference type="Pfam" id="PF13193">
    <property type="entry name" value="AMP-binding_C"/>
    <property type="match status" value="1"/>
</dbReference>
<organism evidence="6 7">
    <name type="scientific">Octadecabacter ascidiaceicola</name>
    <dbReference type="NCBI Taxonomy" id="1655543"/>
    <lineage>
        <taxon>Bacteria</taxon>
        <taxon>Pseudomonadati</taxon>
        <taxon>Pseudomonadota</taxon>
        <taxon>Alphaproteobacteria</taxon>
        <taxon>Rhodobacterales</taxon>
        <taxon>Roseobacteraceae</taxon>
        <taxon>Octadecabacter</taxon>
    </lineage>
</organism>
<dbReference type="InterPro" id="IPR029058">
    <property type="entry name" value="AB_hydrolase_fold"/>
</dbReference>
<comment type="similarity">
    <text evidence="1">Belongs to the ATP-dependent AMP-binding enzyme family.</text>
</comment>
<dbReference type="EC" id="6.2.1.-" evidence="6"/>
<dbReference type="OrthoDB" id="9803968at2"/>
<proteinExistence type="inferred from homology"/>
<dbReference type="InterPro" id="IPR036736">
    <property type="entry name" value="ACP-like_sf"/>
</dbReference>
<dbReference type="Gene3D" id="1.10.1200.10">
    <property type="entry name" value="ACP-like"/>
    <property type="match status" value="1"/>
</dbReference>
<evidence type="ECO:0000313" key="6">
    <source>
        <dbReference type="EMBL" id="SMX42408.1"/>
    </source>
</evidence>
<keyword evidence="7" id="KW-1185">Reference proteome</keyword>
<evidence type="ECO:0000256" key="1">
    <source>
        <dbReference type="ARBA" id="ARBA00006432"/>
    </source>
</evidence>
<dbReference type="RefSeq" id="WP_093997089.1">
    <property type="nucleotide sequence ID" value="NZ_FXYD01000004.1"/>
</dbReference>
<dbReference type="PANTHER" id="PTHR43201">
    <property type="entry name" value="ACYL-COA SYNTHETASE"/>
    <property type="match status" value="1"/>
</dbReference>
<dbReference type="InterPro" id="IPR009081">
    <property type="entry name" value="PP-bd_ACP"/>
</dbReference>
<evidence type="ECO:0000256" key="2">
    <source>
        <dbReference type="ARBA" id="ARBA00022450"/>
    </source>
</evidence>
<dbReference type="Gene3D" id="3.30.300.30">
    <property type="match status" value="1"/>
</dbReference>